<dbReference type="Pfam" id="PF13186">
    <property type="entry name" value="SPASM"/>
    <property type="match status" value="1"/>
</dbReference>
<dbReference type="InterPro" id="IPR013785">
    <property type="entry name" value="Aldolase_TIM"/>
</dbReference>
<proteinExistence type="predicted"/>
<dbReference type="AlphaFoldDB" id="A0A845QFD6"/>
<keyword evidence="7" id="KW-1185">Reference proteome</keyword>
<keyword evidence="3" id="KW-0408">Iron</keyword>
<dbReference type="InterPro" id="IPR023885">
    <property type="entry name" value="4Fe4S-binding_SPASM_dom"/>
</dbReference>
<dbReference type="CDD" id="cd21128">
    <property type="entry name" value="SPASM_rSAM"/>
    <property type="match status" value="1"/>
</dbReference>
<feature type="domain" description="Radical SAM core" evidence="5">
    <location>
        <begin position="104"/>
        <end position="312"/>
    </location>
</feature>
<evidence type="ECO:0000256" key="1">
    <source>
        <dbReference type="ARBA" id="ARBA00022691"/>
    </source>
</evidence>
<dbReference type="PANTHER" id="PTHR43524:SF1">
    <property type="entry name" value="RADICAL SAM SUPERFAMILY PROTEIN"/>
    <property type="match status" value="1"/>
</dbReference>
<gene>
    <name evidence="6" type="ORF">D0435_00995</name>
</gene>
<dbReference type="EMBL" id="QXWK01000001">
    <property type="protein sequence ID" value="NBH60249.1"/>
    <property type="molecule type" value="Genomic_DNA"/>
</dbReference>
<keyword evidence="4" id="KW-0411">Iron-sulfur</keyword>
<evidence type="ECO:0000313" key="7">
    <source>
        <dbReference type="Proteomes" id="UP000446866"/>
    </source>
</evidence>
<dbReference type="InterPro" id="IPR058240">
    <property type="entry name" value="rSAM_sf"/>
</dbReference>
<dbReference type="SUPFAM" id="SSF102114">
    <property type="entry name" value="Radical SAM enzymes"/>
    <property type="match status" value="1"/>
</dbReference>
<evidence type="ECO:0000256" key="4">
    <source>
        <dbReference type="ARBA" id="ARBA00023014"/>
    </source>
</evidence>
<organism evidence="6 7">
    <name type="scientific">Anaerotruncus colihominis</name>
    <dbReference type="NCBI Taxonomy" id="169435"/>
    <lineage>
        <taxon>Bacteria</taxon>
        <taxon>Bacillati</taxon>
        <taxon>Bacillota</taxon>
        <taxon>Clostridia</taxon>
        <taxon>Eubacteriales</taxon>
        <taxon>Oscillospiraceae</taxon>
        <taxon>Anaerotruncus</taxon>
    </lineage>
</organism>
<dbReference type="GO" id="GO:0003824">
    <property type="term" value="F:catalytic activity"/>
    <property type="evidence" value="ECO:0007669"/>
    <property type="project" value="InterPro"/>
</dbReference>
<dbReference type="Proteomes" id="UP000446866">
    <property type="component" value="Unassembled WGS sequence"/>
</dbReference>
<dbReference type="SFLD" id="SFLDG01067">
    <property type="entry name" value="SPASM/twitch_domain_containing"/>
    <property type="match status" value="1"/>
</dbReference>
<evidence type="ECO:0000256" key="3">
    <source>
        <dbReference type="ARBA" id="ARBA00023004"/>
    </source>
</evidence>
<dbReference type="GO" id="GO:0051536">
    <property type="term" value="F:iron-sulfur cluster binding"/>
    <property type="evidence" value="ECO:0007669"/>
    <property type="project" value="UniProtKB-KW"/>
</dbReference>
<evidence type="ECO:0000313" key="6">
    <source>
        <dbReference type="EMBL" id="NBH60249.1"/>
    </source>
</evidence>
<name>A0A845QFD6_9FIRM</name>
<protein>
    <submittedName>
        <fullName evidence="6">Radical SAM protein</fullName>
    </submittedName>
</protein>
<keyword evidence="2" id="KW-0479">Metal-binding</keyword>
<dbReference type="SFLD" id="SFLDS00029">
    <property type="entry name" value="Radical_SAM"/>
    <property type="match status" value="1"/>
</dbReference>
<dbReference type="Gene3D" id="3.20.20.70">
    <property type="entry name" value="Aldolase class I"/>
    <property type="match status" value="1"/>
</dbReference>
<dbReference type="Pfam" id="PF04055">
    <property type="entry name" value="Radical_SAM"/>
    <property type="match status" value="1"/>
</dbReference>
<reference evidence="6 7" key="1">
    <citation type="submission" date="2018-08" db="EMBL/GenBank/DDBJ databases">
        <title>Murine metabolic-syndrome-specific gut microbial biobank.</title>
        <authorList>
            <person name="Liu C."/>
        </authorList>
    </citation>
    <scope>NUCLEOTIDE SEQUENCE [LARGE SCALE GENOMIC DNA]</scope>
    <source>
        <strain evidence="6 7">28</strain>
    </source>
</reference>
<dbReference type="PANTHER" id="PTHR43524">
    <property type="entry name" value="RADICAL SAM SUPERFAMILY PROTEIN"/>
    <property type="match status" value="1"/>
</dbReference>
<dbReference type="GO" id="GO:0046872">
    <property type="term" value="F:metal ion binding"/>
    <property type="evidence" value="ECO:0007669"/>
    <property type="project" value="UniProtKB-KW"/>
</dbReference>
<sequence length="448" mass="51002">MERKAFEKGLESIINKGQEKDLTEVMLPMINMLEKILGDAWEGSSYELLRKLAKDPNSKWTHYTQNILRNVDPHILKTFALNAGYESGFRGYKTSLKMSERYQCNIPWIILMDPTTACNMHCTGCWAAEYGDKMNLSFEDMDRIITEGKELGIHAFLFTGGEPLIKKKEIIRLCEKHSDCAFHAFTNGTLIDEAFCDDLLRVGNFFVSVSIEGFEESNDGRRGEGHFQKALAAMDLMHEKRIPFGVSICYTSKNYLTVTSDEFLDMLIDKGCVFAWYFHYMPVGVNASTELLLTPEQRVYMHDKIREIRGITGGKEIFAIDFQNDGEFVHGCIAAGERYCHINANGDVEPCVFIHYSGANIKEKSLLDCLRQPLFLAYRDGQPFNDNHLRPCPMLENPGILQELVKKTGAKSTDLEAPESCEHLCGKCTEYAKNWAPVADKLWEQDRK</sequence>
<keyword evidence="1" id="KW-0949">S-adenosyl-L-methionine</keyword>
<accession>A0A845QFD6</accession>
<evidence type="ECO:0000259" key="5">
    <source>
        <dbReference type="PROSITE" id="PS51918"/>
    </source>
</evidence>
<comment type="caution">
    <text evidence="6">The sequence shown here is derived from an EMBL/GenBank/DDBJ whole genome shotgun (WGS) entry which is preliminary data.</text>
</comment>
<dbReference type="InterPro" id="IPR007197">
    <property type="entry name" value="rSAM"/>
</dbReference>
<dbReference type="PROSITE" id="PS51918">
    <property type="entry name" value="RADICAL_SAM"/>
    <property type="match status" value="1"/>
</dbReference>
<dbReference type="CDD" id="cd01335">
    <property type="entry name" value="Radical_SAM"/>
    <property type="match status" value="1"/>
</dbReference>
<evidence type="ECO:0000256" key="2">
    <source>
        <dbReference type="ARBA" id="ARBA00022723"/>
    </source>
</evidence>